<dbReference type="OrthoDB" id="1260289at2"/>
<dbReference type="Proteomes" id="UP000295313">
    <property type="component" value="Unassembled WGS sequence"/>
</dbReference>
<comment type="caution">
    <text evidence="1">The sequence shown here is derived from an EMBL/GenBank/DDBJ whole genome shotgun (WGS) entry which is preliminary data.</text>
</comment>
<reference evidence="1 2" key="1">
    <citation type="submission" date="2019-03" db="EMBL/GenBank/DDBJ databases">
        <title>Genomic Encyclopedia of Type Strains, Phase III (KMG-III): the genomes of soil and plant-associated and newly described type strains.</title>
        <authorList>
            <person name="Whitman W."/>
        </authorList>
    </citation>
    <scope>NUCLEOTIDE SEQUENCE [LARGE SCALE GENOMIC DNA]</scope>
    <source>
        <strain evidence="1 2">CGMCC 1.12802</strain>
    </source>
</reference>
<dbReference type="EMBL" id="SOEO01000002">
    <property type="protein sequence ID" value="TDX84590.1"/>
    <property type="molecule type" value="Genomic_DNA"/>
</dbReference>
<protein>
    <submittedName>
        <fullName evidence="1">Uncharacterized protein</fullName>
    </submittedName>
</protein>
<keyword evidence="2" id="KW-1185">Reference proteome</keyword>
<dbReference type="RefSeq" id="WP_133944587.1">
    <property type="nucleotide sequence ID" value="NZ_SOEO01000002.1"/>
</dbReference>
<proteinExistence type="predicted"/>
<organism evidence="1 2">
    <name type="scientific">Epilithonimonas xixisoli</name>
    <dbReference type="NCBI Taxonomy" id="1476462"/>
    <lineage>
        <taxon>Bacteria</taxon>
        <taxon>Pseudomonadati</taxon>
        <taxon>Bacteroidota</taxon>
        <taxon>Flavobacteriia</taxon>
        <taxon>Flavobacteriales</taxon>
        <taxon>Weeksellaceae</taxon>
        <taxon>Chryseobacterium group</taxon>
        <taxon>Epilithonimonas</taxon>
    </lineage>
</organism>
<gene>
    <name evidence="1" type="ORF">B0I22_2216</name>
</gene>
<evidence type="ECO:0000313" key="2">
    <source>
        <dbReference type="Proteomes" id="UP000295313"/>
    </source>
</evidence>
<dbReference type="AlphaFoldDB" id="A0A4R8IFT4"/>
<name>A0A4R8IFT4_9FLAO</name>
<sequence length="94" mass="11294">MKILNRDYLVLILFFFNCSSTKTIYENALSVDRDDKGSIFLLEKVQLKKDQSIIFFTETFDNIVEIREDEKIVYNKKDTNYCAVGIFWFLYYFT</sequence>
<accession>A0A4R8IFT4</accession>
<evidence type="ECO:0000313" key="1">
    <source>
        <dbReference type="EMBL" id="TDX84590.1"/>
    </source>
</evidence>